<dbReference type="AlphaFoldDB" id="B6AP99"/>
<evidence type="ECO:0000256" key="1">
    <source>
        <dbReference type="SAM" id="MobiDB-lite"/>
    </source>
</evidence>
<reference evidence="2" key="1">
    <citation type="journal article" date="2004" name="Nature">
        <title>Community structure and metabolism through reconstruction of microbial genomes from the environment.</title>
        <authorList>
            <person name="Tyson G.W."/>
            <person name="Chapman J."/>
            <person name="Hugenholtz P."/>
            <person name="Allen E.E."/>
            <person name="Ram R.J."/>
            <person name="Richardson P.M."/>
            <person name="Solovyev V.V."/>
            <person name="Rubin E.M."/>
            <person name="Rokhsar D.S."/>
            <person name="Banfield J.F."/>
        </authorList>
    </citation>
    <scope>NUCLEOTIDE SEQUENCE [LARGE SCALE GENOMIC DNA]</scope>
</reference>
<dbReference type="EMBL" id="DS995260">
    <property type="protein sequence ID" value="EDZ39085.1"/>
    <property type="molecule type" value="Genomic_DNA"/>
</dbReference>
<evidence type="ECO:0000313" key="2">
    <source>
        <dbReference type="EMBL" id="EDZ39085.1"/>
    </source>
</evidence>
<sequence length="64" mass="7758">MESERKDYWGILRWERELAMFWERTRESEESLGKRRTVKDAGPESFDGDLLPLEKQDPLFKDRP</sequence>
<feature type="compositionally biased region" description="Basic and acidic residues" evidence="1">
    <location>
        <begin position="52"/>
        <end position="64"/>
    </location>
</feature>
<reference evidence="2" key="2">
    <citation type="journal article" date="2008" name="PLoS Biol.">
        <title>Population genomic analysis of strain variation in Leptospirillum group II bacteria involved in acid mine drainage formation.</title>
        <authorList>
            <person name="Simmons S.L."/>
            <person name="Dibartolo G."/>
            <person name="Denef V.J."/>
            <person name="Goltsman D.S."/>
            <person name="Thelen M.P."/>
            <person name="Banfield J.F."/>
        </authorList>
    </citation>
    <scope>NUCLEOTIDE SEQUENCE [LARGE SCALE GENOMIC DNA]</scope>
</reference>
<proteinExistence type="predicted"/>
<organism evidence="2">
    <name type="scientific">Leptospirillum sp. Group II '5-way CG'</name>
    <dbReference type="NCBI Taxonomy" id="419541"/>
    <lineage>
        <taxon>Bacteria</taxon>
        <taxon>Pseudomonadati</taxon>
        <taxon>Nitrospirota</taxon>
        <taxon>Nitrospiria</taxon>
        <taxon>Nitrospirales</taxon>
        <taxon>Nitrospiraceae</taxon>
        <taxon>Leptospirillum</taxon>
    </lineage>
</organism>
<accession>B6AP99</accession>
<feature type="region of interest" description="Disordered" evidence="1">
    <location>
        <begin position="25"/>
        <end position="64"/>
    </location>
</feature>
<feature type="compositionally biased region" description="Basic and acidic residues" evidence="1">
    <location>
        <begin position="25"/>
        <end position="42"/>
    </location>
</feature>
<protein>
    <submittedName>
        <fullName evidence="2">Uncharacterized protein</fullName>
    </submittedName>
</protein>
<name>B6AP99_9BACT</name>
<gene>
    <name evidence="2" type="ORF">CGL2_11226003</name>
</gene>